<dbReference type="InterPro" id="IPR005018">
    <property type="entry name" value="DOMON_domain"/>
</dbReference>
<keyword evidence="5 8" id="KW-0249">Electron transport</keyword>
<feature type="transmembrane region" description="Helical" evidence="10">
    <location>
        <begin position="252"/>
        <end position="278"/>
    </location>
</feature>
<evidence type="ECO:0000256" key="6">
    <source>
        <dbReference type="ARBA" id="ARBA00022989"/>
    </source>
</evidence>
<name>A0AAE2BIS7_9LAMI</name>
<dbReference type="PROSITE" id="PS50939">
    <property type="entry name" value="CYTOCHROME_B561"/>
    <property type="match status" value="1"/>
</dbReference>
<dbReference type="GO" id="GO:0016020">
    <property type="term" value="C:membrane"/>
    <property type="evidence" value="ECO:0007669"/>
    <property type="project" value="UniProtKB-SubCell"/>
</dbReference>
<dbReference type="InterPro" id="IPR006593">
    <property type="entry name" value="Cyt_b561/ferric_Rdtase_TM"/>
</dbReference>
<proteinExistence type="predicted"/>
<organism evidence="14 15">
    <name type="scientific">Sesamum angolense</name>
    <dbReference type="NCBI Taxonomy" id="2727404"/>
    <lineage>
        <taxon>Eukaryota</taxon>
        <taxon>Viridiplantae</taxon>
        <taxon>Streptophyta</taxon>
        <taxon>Embryophyta</taxon>
        <taxon>Tracheophyta</taxon>
        <taxon>Spermatophyta</taxon>
        <taxon>Magnoliopsida</taxon>
        <taxon>eudicotyledons</taxon>
        <taxon>Gunneridae</taxon>
        <taxon>Pentapetalae</taxon>
        <taxon>asterids</taxon>
        <taxon>lamiids</taxon>
        <taxon>Lamiales</taxon>
        <taxon>Pedaliaceae</taxon>
        <taxon>Sesamum</taxon>
    </lineage>
</organism>
<evidence type="ECO:0000259" key="13">
    <source>
        <dbReference type="PROSITE" id="PS50939"/>
    </source>
</evidence>
<keyword evidence="4 11" id="KW-0732">Signal</keyword>
<evidence type="ECO:0000313" key="15">
    <source>
        <dbReference type="Proteomes" id="UP001289374"/>
    </source>
</evidence>
<keyword evidence="9" id="KW-0408">Iron</keyword>
<evidence type="ECO:0000256" key="3">
    <source>
        <dbReference type="ARBA" id="ARBA00022692"/>
    </source>
</evidence>
<dbReference type="PIRSF" id="PIRSF037471">
    <property type="entry name" value="UCP037471"/>
    <property type="match status" value="1"/>
</dbReference>
<feature type="transmembrane region" description="Helical" evidence="10">
    <location>
        <begin position="290"/>
        <end position="308"/>
    </location>
</feature>
<keyword evidence="6 10" id="KW-1133">Transmembrane helix</keyword>
<feature type="domain" description="DOMON" evidence="12">
    <location>
        <begin position="53"/>
        <end position="175"/>
    </location>
</feature>
<dbReference type="AlphaFoldDB" id="A0AAE2BIS7"/>
<comment type="caution">
    <text evidence="14">The sequence shown here is derived from an EMBL/GenBank/DDBJ whole genome shotgun (WGS) entry which is preliminary data.</text>
</comment>
<dbReference type="InterPro" id="IPR045265">
    <property type="entry name" value="AIR12_DOMON"/>
</dbReference>
<evidence type="ECO:0000256" key="11">
    <source>
        <dbReference type="SAM" id="SignalP"/>
    </source>
</evidence>
<dbReference type="EMBL" id="JACGWL010000015">
    <property type="protein sequence ID" value="KAK4386957.1"/>
    <property type="molecule type" value="Genomic_DNA"/>
</dbReference>
<feature type="signal peptide" evidence="11">
    <location>
        <begin position="1"/>
        <end position="26"/>
    </location>
</feature>
<accession>A0AAE2BIS7</accession>
<keyword evidence="9" id="KW-0479">Metal-binding</keyword>
<keyword evidence="15" id="KW-1185">Reference proteome</keyword>
<evidence type="ECO:0000256" key="8">
    <source>
        <dbReference type="PIRNR" id="PIRNR037471"/>
    </source>
</evidence>
<evidence type="ECO:0000256" key="1">
    <source>
        <dbReference type="ARBA" id="ARBA00004370"/>
    </source>
</evidence>
<keyword evidence="7 8" id="KW-0472">Membrane</keyword>
<dbReference type="InterPro" id="IPR017214">
    <property type="entry name" value="UCP037471"/>
</dbReference>
<feature type="chain" id="PRO_5042193077" description="Cytochrome b561 and DOMON domain-containing protein" evidence="11">
    <location>
        <begin position="27"/>
        <end position="407"/>
    </location>
</feature>
<feature type="binding site" description="axial binding residue" evidence="9">
    <location>
        <position position="290"/>
    </location>
    <ligand>
        <name>heme b</name>
        <dbReference type="ChEBI" id="CHEBI:60344"/>
        <label>1</label>
    </ligand>
    <ligandPart>
        <name>Fe</name>
        <dbReference type="ChEBI" id="CHEBI:18248"/>
    </ligandPart>
</feature>
<comment type="cofactor">
    <cofactor evidence="8">
        <name>heme b</name>
        <dbReference type="ChEBI" id="CHEBI:60344"/>
    </cofactor>
    <text evidence="8">Binds 2 heme b groups non-covalently.</text>
</comment>
<evidence type="ECO:0000256" key="10">
    <source>
        <dbReference type="SAM" id="Phobius"/>
    </source>
</evidence>
<evidence type="ECO:0000259" key="12">
    <source>
        <dbReference type="PROSITE" id="PS50836"/>
    </source>
</evidence>
<dbReference type="Proteomes" id="UP001289374">
    <property type="component" value="Unassembled WGS sequence"/>
</dbReference>
<evidence type="ECO:0000256" key="2">
    <source>
        <dbReference type="ARBA" id="ARBA00022448"/>
    </source>
</evidence>
<feature type="binding site" description="axial binding residue" evidence="9">
    <location>
        <position position="221"/>
    </location>
    <ligand>
        <name>heme b</name>
        <dbReference type="ChEBI" id="CHEBI:60344"/>
        <label>1</label>
    </ligand>
    <ligandPart>
        <name>Fe</name>
        <dbReference type="ChEBI" id="CHEBI:18248"/>
    </ligandPart>
</feature>
<protein>
    <recommendedName>
        <fullName evidence="8">Cytochrome b561 and DOMON domain-containing protein</fullName>
    </recommendedName>
</protein>
<gene>
    <name evidence="14" type="ORF">Sango_2566300</name>
</gene>
<dbReference type="SMART" id="SM00665">
    <property type="entry name" value="B561"/>
    <property type="match status" value="1"/>
</dbReference>
<evidence type="ECO:0000256" key="9">
    <source>
        <dbReference type="PIRSR" id="PIRSR037471-1"/>
    </source>
</evidence>
<feature type="transmembrane region" description="Helical" evidence="10">
    <location>
        <begin position="357"/>
        <end position="378"/>
    </location>
</feature>
<feature type="transmembrane region" description="Helical" evidence="10">
    <location>
        <begin position="222"/>
        <end position="240"/>
    </location>
</feature>
<sequence length="407" mass="46806">MSSSPLNLTLTLSLLLTFLSPLLTDAHRCSQGFITEMNKINVTQNCRRKALSLGVQFGWNFDQKSRQLDIAFGSRLDTETGWLAWGVNPQGLRMVGTRALIGIRQHNGSLEWDKYNITDDTKRGCRLLPSDDIGLDVRNFSFVYWEGIDYYVVLATIFLPHEYNYSRTNVVWQVGEAVAGRTPLVHSKSLNHFDAAETIDLVSEKVISYSAHNQRRLRTTHGILNIVGWGTLLPVGVIFARYFKKFPMEWEWWFRFHVMCQTAGYILGTIGWIIGIWLGNASKYYCFRTHRILGVLVFTFTTVQMFALRLKPRWSDEYRAYWNMYHHALGYAMLTLISINMFEGIKIMEPNHAWKWAYIGVLGALGVVAISFEIYTWIKFIFVKAPAKTIRESGSIDKNEPRLDGLT</sequence>
<dbReference type="PANTHER" id="PTHR23130">
    <property type="entry name" value="CYTOCHROME B561 AND DOMON DOMAIN-CONTAINING PROTEIN"/>
    <property type="match status" value="1"/>
</dbReference>
<feature type="transmembrane region" description="Helical" evidence="10">
    <location>
        <begin position="328"/>
        <end position="345"/>
    </location>
</feature>
<evidence type="ECO:0000313" key="14">
    <source>
        <dbReference type="EMBL" id="KAK4386957.1"/>
    </source>
</evidence>
<evidence type="ECO:0000256" key="4">
    <source>
        <dbReference type="ARBA" id="ARBA00022729"/>
    </source>
</evidence>
<dbReference type="CDD" id="cd08760">
    <property type="entry name" value="Cyt_b561_FRRS1_like"/>
    <property type="match status" value="1"/>
</dbReference>
<keyword evidence="3 10" id="KW-0812">Transmembrane</keyword>
<reference evidence="14" key="1">
    <citation type="submission" date="2020-06" db="EMBL/GenBank/DDBJ databases">
        <authorList>
            <person name="Li T."/>
            <person name="Hu X."/>
            <person name="Zhang T."/>
            <person name="Song X."/>
            <person name="Zhang H."/>
            <person name="Dai N."/>
            <person name="Sheng W."/>
            <person name="Hou X."/>
            <person name="Wei L."/>
        </authorList>
    </citation>
    <scope>NUCLEOTIDE SEQUENCE</scope>
    <source>
        <strain evidence="14">K16</strain>
        <tissue evidence="14">Leaf</tissue>
    </source>
</reference>
<keyword evidence="2 8" id="KW-0813">Transport</keyword>
<feature type="binding site" description="axial binding residue" evidence="9">
    <location>
        <position position="257"/>
    </location>
    <ligand>
        <name>heme b</name>
        <dbReference type="ChEBI" id="CHEBI:60344"/>
        <label>1</label>
    </ligand>
    <ligandPart>
        <name>Fe</name>
        <dbReference type="ChEBI" id="CHEBI:18248"/>
    </ligandPart>
</feature>
<dbReference type="PANTHER" id="PTHR23130:SF175">
    <property type="entry name" value="CYTOCHROME B561 AND DOMON DOMAIN-CONTAINING PROTEIN"/>
    <property type="match status" value="1"/>
</dbReference>
<dbReference type="Gene3D" id="1.20.120.1770">
    <property type="match status" value="1"/>
</dbReference>
<dbReference type="Pfam" id="PF04526">
    <property type="entry name" value="DUF568"/>
    <property type="match status" value="1"/>
</dbReference>
<feature type="binding site" description="axial binding residue" evidence="9">
    <location>
        <position position="326"/>
    </location>
    <ligand>
        <name>heme b</name>
        <dbReference type="ChEBI" id="CHEBI:60344"/>
        <label>1</label>
    </ligand>
    <ligandPart>
        <name>Fe</name>
        <dbReference type="ChEBI" id="CHEBI:18248"/>
    </ligandPart>
</feature>
<evidence type="ECO:0000256" key="7">
    <source>
        <dbReference type="ARBA" id="ARBA00023136"/>
    </source>
</evidence>
<reference evidence="14" key="2">
    <citation type="journal article" date="2024" name="Plant">
        <title>Genomic evolution and insights into agronomic trait innovations of Sesamum species.</title>
        <authorList>
            <person name="Miao H."/>
            <person name="Wang L."/>
            <person name="Qu L."/>
            <person name="Liu H."/>
            <person name="Sun Y."/>
            <person name="Le M."/>
            <person name="Wang Q."/>
            <person name="Wei S."/>
            <person name="Zheng Y."/>
            <person name="Lin W."/>
            <person name="Duan Y."/>
            <person name="Cao H."/>
            <person name="Xiong S."/>
            <person name="Wang X."/>
            <person name="Wei L."/>
            <person name="Li C."/>
            <person name="Ma Q."/>
            <person name="Ju M."/>
            <person name="Zhao R."/>
            <person name="Li G."/>
            <person name="Mu C."/>
            <person name="Tian Q."/>
            <person name="Mei H."/>
            <person name="Zhang T."/>
            <person name="Gao T."/>
            <person name="Zhang H."/>
        </authorList>
    </citation>
    <scope>NUCLEOTIDE SEQUENCE</scope>
    <source>
        <strain evidence="14">K16</strain>
    </source>
</reference>
<feature type="domain" description="Cytochrome b561" evidence="13">
    <location>
        <begin position="182"/>
        <end position="381"/>
    </location>
</feature>
<dbReference type="PROSITE" id="PS50836">
    <property type="entry name" value="DOMON"/>
    <property type="match status" value="1"/>
</dbReference>
<comment type="subcellular location">
    <subcellularLocation>
        <location evidence="1">Membrane</location>
    </subcellularLocation>
</comment>
<dbReference type="GO" id="GO:0046872">
    <property type="term" value="F:metal ion binding"/>
    <property type="evidence" value="ECO:0007669"/>
    <property type="project" value="UniProtKB-KW"/>
</dbReference>
<evidence type="ECO:0000256" key="5">
    <source>
        <dbReference type="ARBA" id="ARBA00022982"/>
    </source>
</evidence>